<dbReference type="EMBL" id="BARW01004284">
    <property type="protein sequence ID" value="GAI61498.1"/>
    <property type="molecule type" value="Genomic_DNA"/>
</dbReference>
<name>X1PZY5_9ZZZZ</name>
<accession>X1PZY5</accession>
<feature type="non-terminal residue" evidence="1">
    <location>
        <position position="1"/>
    </location>
</feature>
<evidence type="ECO:0000313" key="1">
    <source>
        <dbReference type="EMBL" id="GAI61498.1"/>
    </source>
</evidence>
<protein>
    <submittedName>
        <fullName evidence="1">Uncharacterized protein</fullName>
    </submittedName>
</protein>
<gene>
    <name evidence="1" type="ORF">S12H4_10160</name>
</gene>
<proteinExistence type="predicted"/>
<dbReference type="AlphaFoldDB" id="X1PZY5"/>
<comment type="caution">
    <text evidence="1">The sequence shown here is derived from an EMBL/GenBank/DDBJ whole genome shotgun (WGS) entry which is preliminary data.</text>
</comment>
<sequence length="56" mass="6447">AAIIGDDADIVHQYGIDNLIKVSEPPMSLTETKPNKVWLIKKSIKQFLERKKESFY</sequence>
<organism evidence="1">
    <name type="scientific">marine sediment metagenome</name>
    <dbReference type="NCBI Taxonomy" id="412755"/>
    <lineage>
        <taxon>unclassified sequences</taxon>
        <taxon>metagenomes</taxon>
        <taxon>ecological metagenomes</taxon>
    </lineage>
</organism>
<reference evidence="1" key="1">
    <citation type="journal article" date="2014" name="Front. Microbiol.">
        <title>High frequency of phylogenetically diverse reductive dehalogenase-homologous genes in deep subseafloor sedimentary metagenomes.</title>
        <authorList>
            <person name="Kawai M."/>
            <person name="Futagami T."/>
            <person name="Toyoda A."/>
            <person name="Takaki Y."/>
            <person name="Nishi S."/>
            <person name="Hori S."/>
            <person name="Arai W."/>
            <person name="Tsubouchi T."/>
            <person name="Morono Y."/>
            <person name="Uchiyama I."/>
            <person name="Ito T."/>
            <person name="Fujiyama A."/>
            <person name="Inagaki F."/>
            <person name="Takami H."/>
        </authorList>
    </citation>
    <scope>NUCLEOTIDE SEQUENCE</scope>
    <source>
        <strain evidence="1">Expedition CK06-06</strain>
    </source>
</reference>